<name>A0A928V3B1_9SPHI</name>
<evidence type="ECO:0000259" key="2">
    <source>
        <dbReference type="Pfam" id="PF19904"/>
    </source>
</evidence>
<gene>
    <name evidence="3" type="ORF">C4F49_16825</name>
</gene>
<keyword evidence="1" id="KW-0812">Transmembrane</keyword>
<accession>A0A928V3B1</accession>
<feature type="transmembrane region" description="Helical" evidence="1">
    <location>
        <begin position="328"/>
        <end position="348"/>
    </location>
</feature>
<dbReference type="Proteomes" id="UP000616201">
    <property type="component" value="Unassembled WGS sequence"/>
</dbReference>
<evidence type="ECO:0000313" key="4">
    <source>
        <dbReference type="Proteomes" id="UP000616201"/>
    </source>
</evidence>
<dbReference type="EMBL" id="PRDK01000009">
    <property type="protein sequence ID" value="MBE8715339.1"/>
    <property type="molecule type" value="Genomic_DNA"/>
</dbReference>
<dbReference type="InterPro" id="IPR045957">
    <property type="entry name" value="DUF6377"/>
</dbReference>
<comment type="caution">
    <text evidence="3">The sequence shown here is derived from an EMBL/GenBank/DDBJ whole genome shotgun (WGS) entry which is preliminary data.</text>
</comment>
<feature type="domain" description="DUF6377" evidence="2">
    <location>
        <begin position="254"/>
        <end position="493"/>
    </location>
</feature>
<evidence type="ECO:0000256" key="1">
    <source>
        <dbReference type="SAM" id="Phobius"/>
    </source>
</evidence>
<keyword evidence="1" id="KW-0472">Membrane</keyword>
<sequence>MKKIILSLFFLLPFLIFADTEIDSLLRVLDKTISDSKVYTTLKEVKIEQIKKKLNKNISLEDRYGVNDQIISEYQSFKCDSALVYIDQNIKIAKQLNNKSYLDESRLKLAFILSLSGLFTQALEAFETIDYNQLKQYQKALYCWDYIRYNENLIKYTDNPYYEAFYNAENRRYRDSLMNMLGKGTDLYLKEQSFKLKDEGAFEASAKIQAELFKTNQPETHNYAMSAMGLSQIYRELNNKALEEKYLLLAAITDVKLAVKENESLLILAIYLHKKGDVNRAYNYIQASLESANFYNSRFRNAVIARIQPIIEATYLAKIEEQKGNLRLYAYALSFFVLVLIVVLYFLYRQIKVVSKARKNLKQINSELTVVNGRLDEANIIRERYIGYYINQCAVYLDKLDDYRKQVNRKIKAGQIDSLQKLTSSTHTLEKDALELFSHFDKAFFEVYPTFVEEFNALLKEEERYLLKKDQLNTELRIFALIRLGITDVNQIATFLRYSIQTIYNYKSKVKGKAHSDIDNFEEKIKKIGAFVSN</sequence>
<organism evidence="3 4">
    <name type="scientific">Sphingobacterium hungaricum</name>
    <dbReference type="NCBI Taxonomy" id="2082723"/>
    <lineage>
        <taxon>Bacteria</taxon>
        <taxon>Pseudomonadati</taxon>
        <taxon>Bacteroidota</taxon>
        <taxon>Sphingobacteriia</taxon>
        <taxon>Sphingobacteriales</taxon>
        <taxon>Sphingobacteriaceae</taxon>
        <taxon>Sphingobacterium</taxon>
    </lineage>
</organism>
<dbReference type="Pfam" id="PF19904">
    <property type="entry name" value="DUF6377"/>
    <property type="match status" value="1"/>
</dbReference>
<proteinExistence type="predicted"/>
<protein>
    <recommendedName>
        <fullName evidence="2">DUF6377 domain-containing protein</fullName>
    </recommendedName>
</protein>
<dbReference type="AlphaFoldDB" id="A0A928V3B1"/>
<keyword evidence="4" id="KW-1185">Reference proteome</keyword>
<reference evidence="3" key="1">
    <citation type="submission" date="2018-02" db="EMBL/GenBank/DDBJ databases">
        <authorList>
            <person name="Vasarhelyi B.M."/>
            <person name="Deshmukh S."/>
            <person name="Balint B."/>
            <person name="Kukolya J."/>
        </authorList>
    </citation>
    <scope>NUCLEOTIDE SEQUENCE</scope>
    <source>
        <strain evidence="3">KB22</strain>
    </source>
</reference>
<keyword evidence="1" id="KW-1133">Transmembrane helix</keyword>
<evidence type="ECO:0000313" key="3">
    <source>
        <dbReference type="EMBL" id="MBE8715339.1"/>
    </source>
</evidence>